<keyword evidence="8" id="KW-0443">Lipid metabolism</keyword>
<keyword evidence="10" id="KW-1207">Sterol metabolism</keyword>
<dbReference type="EMBL" id="MPGH01000034">
    <property type="protein sequence ID" value="OLN95644.1"/>
    <property type="molecule type" value="Genomic_DNA"/>
</dbReference>
<evidence type="ECO:0000256" key="12">
    <source>
        <dbReference type="ARBA" id="ARBA00023235"/>
    </source>
</evidence>
<keyword evidence="3" id="KW-0444">Lipid biosynthesis</keyword>
<reference evidence="16 17" key="1">
    <citation type="submission" date="2016-11" db="EMBL/GenBank/DDBJ databases">
        <title>Draft Genome Assembly of Colletotrichum chlorophyti a pathogen of herbaceous plants.</title>
        <authorList>
            <person name="Gan P."/>
            <person name="Narusaka M."/>
            <person name="Tsushima A."/>
            <person name="Narusaka Y."/>
            <person name="Takano Y."/>
            <person name="Shirasu K."/>
        </authorList>
    </citation>
    <scope>NUCLEOTIDE SEQUENCE [LARGE SCALE GENOMIC DNA]</scope>
    <source>
        <strain evidence="16 17">NTL11</strain>
    </source>
</reference>
<evidence type="ECO:0000256" key="5">
    <source>
        <dbReference type="ARBA" id="ARBA00022955"/>
    </source>
</evidence>
<feature type="transmembrane region" description="Helical" evidence="14">
    <location>
        <begin position="33"/>
        <end position="56"/>
    </location>
</feature>
<evidence type="ECO:0000256" key="4">
    <source>
        <dbReference type="ARBA" id="ARBA00022692"/>
    </source>
</evidence>
<feature type="transmembrane region" description="Helical" evidence="14">
    <location>
        <begin position="120"/>
        <end position="142"/>
    </location>
</feature>
<evidence type="ECO:0000256" key="3">
    <source>
        <dbReference type="ARBA" id="ARBA00022516"/>
    </source>
</evidence>
<keyword evidence="12 16" id="KW-0413">Isomerase</keyword>
<comment type="caution">
    <text evidence="16">The sequence shown here is derived from an EMBL/GenBank/DDBJ whole genome shotgun (WGS) entry which is preliminary data.</text>
</comment>
<dbReference type="PROSITE" id="PS51751">
    <property type="entry name" value="EXPERA"/>
    <property type="match status" value="1"/>
</dbReference>
<evidence type="ECO:0000256" key="6">
    <source>
        <dbReference type="ARBA" id="ARBA00022989"/>
    </source>
</evidence>
<dbReference type="PANTHER" id="PTHR14207">
    <property type="entry name" value="STEROL ISOMERASE"/>
    <property type="match status" value="1"/>
</dbReference>
<dbReference type="InterPro" id="IPR007905">
    <property type="entry name" value="EBP"/>
</dbReference>
<keyword evidence="7" id="KW-0756">Sterol biosynthesis</keyword>
<gene>
    <name evidence="16" type="ORF">CCHL11_04953</name>
</gene>
<evidence type="ECO:0000256" key="8">
    <source>
        <dbReference type="ARBA" id="ARBA00023098"/>
    </source>
</evidence>
<dbReference type="GO" id="GO:0000247">
    <property type="term" value="F:C-8 sterol isomerase activity"/>
    <property type="evidence" value="ECO:0007669"/>
    <property type="project" value="TreeGrafter"/>
</dbReference>
<evidence type="ECO:0000259" key="15">
    <source>
        <dbReference type="PROSITE" id="PS51751"/>
    </source>
</evidence>
<dbReference type="PANTHER" id="PTHR14207:SF0">
    <property type="entry name" value="3-BETA-HYDROXYSTEROID-DELTA(8),DELTA(7)-ISOMERASE"/>
    <property type="match status" value="1"/>
</dbReference>
<protein>
    <submittedName>
        <fullName evidence="16">3-beta-hydroxysteroid-Delta(8), Delta(7)-isomerase 1</fullName>
    </submittedName>
</protein>
<comment type="similarity">
    <text evidence="2">Belongs to the EBP family.</text>
</comment>
<evidence type="ECO:0000256" key="11">
    <source>
        <dbReference type="ARBA" id="ARBA00023221"/>
    </source>
</evidence>
<evidence type="ECO:0000256" key="13">
    <source>
        <dbReference type="PROSITE-ProRule" id="PRU01087"/>
    </source>
</evidence>
<dbReference type="Proteomes" id="UP000186583">
    <property type="component" value="Unassembled WGS sequence"/>
</dbReference>
<keyword evidence="9 13" id="KW-0472">Membrane</keyword>
<evidence type="ECO:0000256" key="14">
    <source>
        <dbReference type="SAM" id="Phobius"/>
    </source>
</evidence>
<sequence length="253" mass="28506">MTISAESIAASFAHPYYPVLTSLPHYAANETPLVILLASFASIIALVVGASVAVANRANPKLKTSDQLSVAWFSLCGFLHLFFEGYFILNHKHLASLQTLFGQLWKEYALSDSRYLISDPFMLCVESFTTVVWGPLCWTIVYSIAKRSHLRHPLQTIMCVGHLYGVVLYYSTSLMELYSNGVSHSRPEFLYFWVYYVGFNGPWVIVPAVLLWQSVVHIKKTEGSLSQINGIMGDKSWQYVPQIVDVPVEKKDE</sequence>
<dbReference type="GO" id="GO:0016126">
    <property type="term" value="P:sterol biosynthetic process"/>
    <property type="evidence" value="ECO:0007669"/>
    <property type="project" value="UniProtKB-KW"/>
</dbReference>
<dbReference type="Pfam" id="PF05241">
    <property type="entry name" value="EBP"/>
    <property type="match status" value="1"/>
</dbReference>
<organism evidence="16 17">
    <name type="scientific">Colletotrichum chlorophyti</name>
    <dbReference type="NCBI Taxonomy" id="708187"/>
    <lineage>
        <taxon>Eukaryota</taxon>
        <taxon>Fungi</taxon>
        <taxon>Dikarya</taxon>
        <taxon>Ascomycota</taxon>
        <taxon>Pezizomycotina</taxon>
        <taxon>Sordariomycetes</taxon>
        <taxon>Hypocreomycetidae</taxon>
        <taxon>Glomerellales</taxon>
        <taxon>Glomerellaceae</taxon>
        <taxon>Colletotrichum</taxon>
    </lineage>
</organism>
<evidence type="ECO:0000256" key="1">
    <source>
        <dbReference type="ARBA" id="ARBA00004141"/>
    </source>
</evidence>
<dbReference type="OrthoDB" id="58557at2759"/>
<name>A0A1Q8S2I7_9PEZI</name>
<dbReference type="InterPro" id="IPR033118">
    <property type="entry name" value="EXPERA"/>
</dbReference>
<keyword evidence="11" id="KW-0753">Steroid metabolism</keyword>
<evidence type="ECO:0000256" key="10">
    <source>
        <dbReference type="ARBA" id="ARBA00023166"/>
    </source>
</evidence>
<dbReference type="GO" id="GO:0016020">
    <property type="term" value="C:membrane"/>
    <property type="evidence" value="ECO:0007669"/>
    <property type="project" value="UniProtKB-SubCell"/>
</dbReference>
<feature type="transmembrane region" description="Helical" evidence="14">
    <location>
        <begin position="154"/>
        <end position="172"/>
    </location>
</feature>
<comment type="subcellular location">
    <subcellularLocation>
        <location evidence="1">Membrane</location>
        <topology evidence="1">Multi-pass membrane protein</topology>
    </subcellularLocation>
</comment>
<proteinExistence type="inferred from homology"/>
<dbReference type="STRING" id="708187.A0A1Q8S2I7"/>
<keyword evidence="5" id="KW-0752">Steroid biosynthesis</keyword>
<accession>A0A1Q8S2I7</accession>
<feature type="transmembrane region" description="Helical" evidence="14">
    <location>
        <begin position="68"/>
        <end position="89"/>
    </location>
</feature>
<keyword evidence="4 13" id="KW-0812">Transmembrane</keyword>
<evidence type="ECO:0000313" key="17">
    <source>
        <dbReference type="Proteomes" id="UP000186583"/>
    </source>
</evidence>
<evidence type="ECO:0000256" key="9">
    <source>
        <dbReference type="ARBA" id="ARBA00023136"/>
    </source>
</evidence>
<keyword evidence="6 13" id="KW-1133">Transmembrane helix</keyword>
<dbReference type="GO" id="GO:0004769">
    <property type="term" value="F:steroid Delta-isomerase activity"/>
    <property type="evidence" value="ECO:0007669"/>
    <property type="project" value="TreeGrafter"/>
</dbReference>
<evidence type="ECO:0000256" key="2">
    <source>
        <dbReference type="ARBA" id="ARBA00008337"/>
    </source>
</evidence>
<keyword evidence="17" id="KW-1185">Reference proteome</keyword>
<feature type="transmembrane region" description="Helical" evidence="14">
    <location>
        <begin position="192"/>
        <end position="212"/>
    </location>
</feature>
<evidence type="ECO:0000313" key="16">
    <source>
        <dbReference type="EMBL" id="OLN95644.1"/>
    </source>
</evidence>
<evidence type="ECO:0000256" key="7">
    <source>
        <dbReference type="ARBA" id="ARBA00023011"/>
    </source>
</evidence>
<dbReference type="GO" id="GO:0005783">
    <property type="term" value="C:endoplasmic reticulum"/>
    <property type="evidence" value="ECO:0007669"/>
    <property type="project" value="TreeGrafter"/>
</dbReference>
<feature type="domain" description="EXPERA" evidence="15">
    <location>
        <begin position="65"/>
        <end position="211"/>
    </location>
</feature>
<dbReference type="AlphaFoldDB" id="A0A1Q8S2I7"/>
<dbReference type="GO" id="GO:0047750">
    <property type="term" value="F:cholestenol delta-isomerase activity"/>
    <property type="evidence" value="ECO:0007669"/>
    <property type="project" value="InterPro"/>
</dbReference>